<keyword evidence="5 10" id="KW-0812">Transmembrane</keyword>
<dbReference type="CDD" id="cd11480">
    <property type="entry name" value="SLC5sbd_u4"/>
    <property type="match status" value="1"/>
</dbReference>
<protein>
    <submittedName>
        <fullName evidence="11">Cation acetate symporter</fullName>
    </submittedName>
</protein>
<evidence type="ECO:0000256" key="1">
    <source>
        <dbReference type="ARBA" id="ARBA00004651"/>
    </source>
</evidence>
<feature type="transmembrane region" description="Helical" evidence="10">
    <location>
        <begin position="433"/>
        <end position="456"/>
    </location>
</feature>
<proteinExistence type="inferred from homology"/>
<dbReference type="Pfam" id="PF00474">
    <property type="entry name" value="SSF"/>
    <property type="match status" value="1"/>
</dbReference>
<evidence type="ECO:0000256" key="4">
    <source>
        <dbReference type="ARBA" id="ARBA00022475"/>
    </source>
</evidence>
<dbReference type="GO" id="GO:0006847">
    <property type="term" value="P:plasma membrane acetate transport"/>
    <property type="evidence" value="ECO:0007669"/>
    <property type="project" value="TreeGrafter"/>
</dbReference>
<dbReference type="GO" id="GO:0005886">
    <property type="term" value="C:plasma membrane"/>
    <property type="evidence" value="ECO:0007669"/>
    <property type="project" value="UniProtKB-SubCell"/>
</dbReference>
<feature type="transmembrane region" description="Helical" evidence="10">
    <location>
        <begin position="468"/>
        <end position="486"/>
    </location>
</feature>
<keyword evidence="7 10" id="KW-1133">Transmembrane helix</keyword>
<feature type="transmembrane region" description="Helical" evidence="10">
    <location>
        <begin position="6"/>
        <end position="24"/>
    </location>
</feature>
<feature type="transmembrane region" description="Helical" evidence="10">
    <location>
        <begin position="145"/>
        <end position="170"/>
    </location>
</feature>
<feature type="transmembrane region" description="Helical" evidence="10">
    <location>
        <begin position="75"/>
        <end position="95"/>
    </location>
</feature>
<keyword evidence="4" id="KW-1003">Cell membrane</keyword>
<evidence type="ECO:0000313" key="12">
    <source>
        <dbReference type="Proteomes" id="UP001143370"/>
    </source>
</evidence>
<feature type="transmembrane region" description="Helical" evidence="10">
    <location>
        <begin position="402"/>
        <end position="426"/>
    </location>
</feature>
<keyword evidence="3" id="KW-0813">Transport</keyword>
<evidence type="ECO:0000313" key="11">
    <source>
        <dbReference type="EMBL" id="GLK72761.1"/>
    </source>
</evidence>
<keyword evidence="6" id="KW-0769">Symport</keyword>
<feature type="transmembrane region" description="Helical" evidence="10">
    <location>
        <begin position="116"/>
        <end position="133"/>
    </location>
</feature>
<evidence type="ECO:0000256" key="7">
    <source>
        <dbReference type="ARBA" id="ARBA00022989"/>
    </source>
</evidence>
<evidence type="ECO:0000256" key="5">
    <source>
        <dbReference type="ARBA" id="ARBA00022692"/>
    </source>
</evidence>
<name>A0A9W6N027_9HYPH</name>
<keyword evidence="12" id="KW-1185">Reference proteome</keyword>
<feature type="transmembrane region" description="Helical" evidence="10">
    <location>
        <begin position="377"/>
        <end position="396"/>
    </location>
</feature>
<reference evidence="11" key="2">
    <citation type="submission" date="2023-01" db="EMBL/GenBank/DDBJ databases">
        <authorList>
            <person name="Sun Q."/>
            <person name="Evtushenko L."/>
        </authorList>
    </citation>
    <scope>NUCLEOTIDE SEQUENCE</scope>
    <source>
        <strain evidence="11">VKM B-2484</strain>
    </source>
</reference>
<accession>A0A9W6N027</accession>
<feature type="transmembrane region" description="Helical" evidence="10">
    <location>
        <begin position="235"/>
        <end position="256"/>
    </location>
</feature>
<feature type="transmembrane region" description="Helical" evidence="10">
    <location>
        <begin position="182"/>
        <end position="204"/>
    </location>
</feature>
<comment type="similarity">
    <text evidence="2 9">Belongs to the sodium:solute symporter (SSF) (TC 2.A.21) family.</text>
</comment>
<feature type="transmembrane region" description="Helical" evidence="10">
    <location>
        <begin position="268"/>
        <end position="293"/>
    </location>
</feature>
<evidence type="ECO:0000256" key="6">
    <source>
        <dbReference type="ARBA" id="ARBA00022847"/>
    </source>
</evidence>
<comment type="caution">
    <text evidence="11">The sequence shown here is derived from an EMBL/GenBank/DDBJ whole genome shotgun (WGS) entry which is preliminary data.</text>
</comment>
<feature type="transmembrane region" description="Helical" evidence="10">
    <location>
        <begin position="327"/>
        <end position="356"/>
    </location>
</feature>
<sequence length="518" mass="53473">MKMLSLAIFVVILAVTLGITYWAARRTRTASDFYTAHGNLGPIQNGFALAGDWMSAAAFLGFSGLAALYGMDGSLYAAGALVAFLAILMLVAEPVRNTGRFTLGDVIAFRMQRPQARLAAVLGTVVVSLAYLVPQMAGGAALIKLLLGVPYAISIVVVGVGVGMLVYVVFGGMLATTWVQIIKAVPLLGTATVLVALLLAQFGFDPLAVFAAAEARYGPQLLAPGNYLKHPLDQLSLGLSFAFGTAGLPHVMTRFYTVPDAQAARRSAVWLMFLAGAFFLVTTLIGLGSAALVGQDVIRAADKGGNLALPLLAQYLGGGPGSIGGEIFLAIVVAVAFATILAVVAALTLSTSGAIAHDLYVNVMRGGRVGEREQVKVARIATLAVGAFAILFGLLAQGINVAVLVILAISIAASANFPVIVLSLFWRRFNTAGVVAGMTAGLASSVALAMVGPAFMGADALFPVVNPAIASVPIGFLGAVLGSLLSRRDPVSEAQFDEVIFRANTGLRDDASTGPAHR</sequence>
<dbReference type="PANTHER" id="PTHR48086">
    <property type="entry name" value="SODIUM/PROLINE SYMPORTER-RELATED"/>
    <property type="match status" value="1"/>
</dbReference>
<dbReference type="InterPro" id="IPR038377">
    <property type="entry name" value="Na/Glc_symporter_sf"/>
</dbReference>
<organism evidence="11 12">
    <name type="scientific">Ancylobacter dichloromethanicus</name>
    <dbReference type="NCBI Taxonomy" id="518825"/>
    <lineage>
        <taxon>Bacteria</taxon>
        <taxon>Pseudomonadati</taxon>
        <taxon>Pseudomonadota</taxon>
        <taxon>Alphaproteobacteria</taxon>
        <taxon>Hyphomicrobiales</taxon>
        <taxon>Xanthobacteraceae</taxon>
        <taxon>Ancylobacter</taxon>
    </lineage>
</organism>
<feature type="transmembrane region" description="Helical" evidence="10">
    <location>
        <begin position="45"/>
        <end position="69"/>
    </location>
</feature>
<evidence type="ECO:0000256" key="9">
    <source>
        <dbReference type="RuleBase" id="RU362091"/>
    </source>
</evidence>
<dbReference type="InterPro" id="IPR050277">
    <property type="entry name" value="Sodium:Solute_Symporter"/>
</dbReference>
<gene>
    <name evidence="11" type="ORF">GCM10017643_28770</name>
</gene>
<comment type="subcellular location">
    <subcellularLocation>
        <location evidence="1">Cell membrane</location>
        <topology evidence="1">Multi-pass membrane protein</topology>
    </subcellularLocation>
</comment>
<dbReference type="RefSeq" id="WP_246544441.1">
    <property type="nucleotide sequence ID" value="NZ_BSFJ01000018.1"/>
</dbReference>
<reference evidence="11" key="1">
    <citation type="journal article" date="2014" name="Int. J. Syst. Evol. Microbiol.">
        <title>Complete genome sequence of Corynebacterium casei LMG S-19264T (=DSM 44701T), isolated from a smear-ripened cheese.</title>
        <authorList>
            <consortium name="US DOE Joint Genome Institute (JGI-PGF)"/>
            <person name="Walter F."/>
            <person name="Albersmeier A."/>
            <person name="Kalinowski J."/>
            <person name="Ruckert C."/>
        </authorList>
    </citation>
    <scope>NUCLEOTIDE SEQUENCE</scope>
    <source>
        <strain evidence="11">VKM B-2484</strain>
    </source>
</reference>
<dbReference type="Proteomes" id="UP001143370">
    <property type="component" value="Unassembled WGS sequence"/>
</dbReference>
<evidence type="ECO:0000256" key="2">
    <source>
        <dbReference type="ARBA" id="ARBA00006434"/>
    </source>
</evidence>
<dbReference type="InterPro" id="IPR001734">
    <property type="entry name" value="Na/solute_symporter"/>
</dbReference>
<keyword evidence="8 10" id="KW-0472">Membrane</keyword>
<dbReference type="GO" id="GO:0015293">
    <property type="term" value="F:symporter activity"/>
    <property type="evidence" value="ECO:0007669"/>
    <property type="project" value="UniProtKB-KW"/>
</dbReference>
<dbReference type="Gene3D" id="1.20.1730.10">
    <property type="entry name" value="Sodium/glucose cotransporter"/>
    <property type="match status" value="1"/>
</dbReference>
<dbReference type="AlphaFoldDB" id="A0A9W6N027"/>
<evidence type="ECO:0000256" key="8">
    <source>
        <dbReference type="ARBA" id="ARBA00023136"/>
    </source>
</evidence>
<dbReference type="EMBL" id="BSFJ01000018">
    <property type="protein sequence ID" value="GLK72761.1"/>
    <property type="molecule type" value="Genomic_DNA"/>
</dbReference>
<dbReference type="GO" id="GO:0015123">
    <property type="term" value="F:acetate transmembrane transporter activity"/>
    <property type="evidence" value="ECO:0007669"/>
    <property type="project" value="TreeGrafter"/>
</dbReference>
<dbReference type="PANTHER" id="PTHR48086:SF6">
    <property type="entry name" value="CATION_ACETATE SYMPORTER ACTP"/>
    <property type="match status" value="1"/>
</dbReference>
<evidence type="ECO:0000256" key="10">
    <source>
        <dbReference type="SAM" id="Phobius"/>
    </source>
</evidence>
<dbReference type="PROSITE" id="PS50283">
    <property type="entry name" value="NA_SOLUT_SYMP_3"/>
    <property type="match status" value="1"/>
</dbReference>
<evidence type="ECO:0000256" key="3">
    <source>
        <dbReference type="ARBA" id="ARBA00022448"/>
    </source>
</evidence>